<dbReference type="CDD" id="cd01949">
    <property type="entry name" value="GGDEF"/>
    <property type="match status" value="1"/>
</dbReference>
<proteinExistence type="predicted"/>
<dbReference type="InterPro" id="IPR029787">
    <property type="entry name" value="Nucleotide_cyclase"/>
</dbReference>
<dbReference type="Proteomes" id="UP000268192">
    <property type="component" value="Chromosome"/>
</dbReference>
<dbReference type="Gene3D" id="3.30.70.270">
    <property type="match status" value="1"/>
</dbReference>
<dbReference type="Pfam" id="PF00990">
    <property type="entry name" value="GGDEF"/>
    <property type="match status" value="1"/>
</dbReference>
<dbReference type="InterPro" id="IPR043128">
    <property type="entry name" value="Rev_trsase/Diguanyl_cyclase"/>
</dbReference>
<keyword evidence="5" id="KW-1185">Reference proteome</keyword>
<dbReference type="PANTHER" id="PTHR45138">
    <property type="entry name" value="REGULATORY COMPONENTS OF SENSORY TRANSDUCTION SYSTEM"/>
    <property type="match status" value="1"/>
</dbReference>
<dbReference type="InterPro" id="IPR050469">
    <property type="entry name" value="Diguanylate_Cyclase"/>
</dbReference>
<dbReference type="SUPFAM" id="SSF55073">
    <property type="entry name" value="Nucleotide cyclase"/>
    <property type="match status" value="1"/>
</dbReference>
<dbReference type="GO" id="GO:0052621">
    <property type="term" value="F:diguanylate cyclase activity"/>
    <property type="evidence" value="ECO:0007669"/>
    <property type="project" value="UniProtKB-EC"/>
</dbReference>
<comment type="catalytic activity">
    <reaction evidence="2">
        <text>2 GTP = 3',3'-c-di-GMP + 2 diphosphate</text>
        <dbReference type="Rhea" id="RHEA:24898"/>
        <dbReference type="ChEBI" id="CHEBI:33019"/>
        <dbReference type="ChEBI" id="CHEBI:37565"/>
        <dbReference type="ChEBI" id="CHEBI:58805"/>
        <dbReference type="EC" id="2.7.7.65"/>
    </reaction>
</comment>
<evidence type="ECO:0000259" key="3">
    <source>
        <dbReference type="PROSITE" id="PS50887"/>
    </source>
</evidence>
<protein>
    <recommendedName>
        <fullName evidence="1">diguanylate cyclase</fullName>
        <ecNumber evidence="1">2.7.7.65</ecNumber>
    </recommendedName>
</protein>
<dbReference type="RefSeq" id="WP_126010286.1">
    <property type="nucleotide sequence ID" value="NZ_CP032509.1"/>
</dbReference>
<dbReference type="InterPro" id="IPR000160">
    <property type="entry name" value="GGDEF_dom"/>
</dbReference>
<feature type="domain" description="GGDEF" evidence="3">
    <location>
        <begin position="205"/>
        <end position="340"/>
    </location>
</feature>
<dbReference type="PROSITE" id="PS50887">
    <property type="entry name" value="GGDEF"/>
    <property type="match status" value="1"/>
</dbReference>
<dbReference type="SMART" id="SM00267">
    <property type="entry name" value="GGDEF"/>
    <property type="match status" value="1"/>
</dbReference>
<organism evidence="4 5">
    <name type="scientific">Georhizobium profundi</name>
    <dbReference type="NCBI Taxonomy" id="2341112"/>
    <lineage>
        <taxon>Bacteria</taxon>
        <taxon>Pseudomonadati</taxon>
        <taxon>Pseudomonadota</taxon>
        <taxon>Alphaproteobacteria</taxon>
        <taxon>Hyphomicrobiales</taxon>
        <taxon>Rhizobiaceae</taxon>
        <taxon>Georhizobium</taxon>
    </lineage>
</organism>
<dbReference type="AlphaFoldDB" id="A0A3S9B4X5"/>
<sequence>MNQTARRPAPGDIATRIAISMRRLNIPGLPRNYELVYEAFAGSDPALTRAFVALGTSPTQADLDALGRQFLVHHHGQGIVADAQETISRNIEECLQLLRREQSKLENYGRTLGRANAEMVDPESLRVDIIRNFITILTTATDSTISDSRTVINGMVGHASEITRVRNELDEYKRMAHTDVMTQLSNRRAFDDMMAQIYSDQKSAMYFALVIADIDKFKRINDTFGHPVGDKVIKLIGSLFRAALRKDVFIARTGGEEFGFILAGTTAAETMSIANRIRTTVEQTPFVNQRTGTDYGPVTLSMGVCMAADAENESDLYRKADAALYASKNAGRNRVTMHMPGADGELSEARAMYRKISA</sequence>
<dbReference type="PANTHER" id="PTHR45138:SF9">
    <property type="entry name" value="DIGUANYLATE CYCLASE DGCM-RELATED"/>
    <property type="match status" value="1"/>
</dbReference>
<evidence type="ECO:0000313" key="5">
    <source>
        <dbReference type="Proteomes" id="UP000268192"/>
    </source>
</evidence>
<reference evidence="4 5" key="1">
    <citation type="submission" date="2018-09" db="EMBL/GenBank/DDBJ databases">
        <title>Marinorhizobium profundi gen. nov., sp. nov., isolated from a deep-sea sediment sample from the New Britain Trench and proposal of Marinorhizobiaceae fam. nov. in the order Rhizobiales of the class Alphaproteobacteria.</title>
        <authorList>
            <person name="Cao J."/>
        </authorList>
    </citation>
    <scope>NUCLEOTIDE SEQUENCE [LARGE SCALE GENOMIC DNA]</scope>
    <source>
        <strain evidence="4 5">WS11</strain>
    </source>
</reference>
<dbReference type="NCBIfam" id="TIGR00254">
    <property type="entry name" value="GGDEF"/>
    <property type="match status" value="1"/>
</dbReference>
<dbReference type="OrthoDB" id="9812260at2"/>
<name>A0A3S9B4X5_9HYPH</name>
<accession>A0A3S9B4X5</accession>
<evidence type="ECO:0000256" key="1">
    <source>
        <dbReference type="ARBA" id="ARBA00012528"/>
    </source>
</evidence>
<dbReference type="FunFam" id="3.30.70.270:FF:000001">
    <property type="entry name" value="Diguanylate cyclase domain protein"/>
    <property type="match status" value="1"/>
</dbReference>
<dbReference type="GO" id="GO:0005886">
    <property type="term" value="C:plasma membrane"/>
    <property type="evidence" value="ECO:0007669"/>
    <property type="project" value="TreeGrafter"/>
</dbReference>
<evidence type="ECO:0000256" key="2">
    <source>
        <dbReference type="ARBA" id="ARBA00034247"/>
    </source>
</evidence>
<dbReference type="EMBL" id="CP032509">
    <property type="protein sequence ID" value="AZN71969.1"/>
    <property type="molecule type" value="Genomic_DNA"/>
</dbReference>
<evidence type="ECO:0000313" key="4">
    <source>
        <dbReference type="EMBL" id="AZN71969.1"/>
    </source>
</evidence>
<gene>
    <name evidence="4" type="ORF">D5400_12400</name>
</gene>
<dbReference type="GO" id="GO:1902201">
    <property type="term" value="P:negative regulation of bacterial-type flagellum-dependent cell motility"/>
    <property type="evidence" value="ECO:0007669"/>
    <property type="project" value="TreeGrafter"/>
</dbReference>
<dbReference type="KEGG" id="abaw:D5400_12400"/>
<dbReference type="GO" id="GO:0043709">
    <property type="term" value="P:cell adhesion involved in single-species biofilm formation"/>
    <property type="evidence" value="ECO:0007669"/>
    <property type="project" value="TreeGrafter"/>
</dbReference>
<dbReference type="EC" id="2.7.7.65" evidence="1"/>